<name>A0A974S4Y0_9SPHN</name>
<dbReference type="RefSeq" id="WP_202094889.1">
    <property type="nucleotide sequence ID" value="NZ_CP061035.1"/>
</dbReference>
<dbReference type="AlphaFoldDB" id="A0A974S4Y0"/>
<keyword evidence="2" id="KW-0418">Kinase</keyword>
<evidence type="ECO:0000313" key="2">
    <source>
        <dbReference type="EMBL" id="QQV77964.1"/>
    </source>
</evidence>
<sequence>MNATRAAATRPQIHMIEEEADNLSGLALSNEHRFPQVSELLIRETSRAKLYAAASISPDVVTMGALVEFVDEGTGAQRTVQLVYPPEADISAGRISILTPIGAGLIGLREGQSILWPDREGHERRLVIVKVQQQPARAA</sequence>
<accession>A0A974S4Y0</accession>
<gene>
    <name evidence="2" type="primary">rnk</name>
    <name evidence="2" type="ORF">H5J25_04235</name>
</gene>
<dbReference type="KEGG" id="sari:H5J25_04235"/>
<evidence type="ECO:0000313" key="3">
    <source>
        <dbReference type="Proteomes" id="UP000595894"/>
    </source>
</evidence>
<dbReference type="GO" id="GO:0006354">
    <property type="term" value="P:DNA-templated transcription elongation"/>
    <property type="evidence" value="ECO:0007669"/>
    <property type="project" value="TreeGrafter"/>
</dbReference>
<dbReference type="InterPro" id="IPR023459">
    <property type="entry name" value="Tscrpt_elong_fac_GreA/B_fam"/>
</dbReference>
<dbReference type="PANTHER" id="PTHR30437:SF5">
    <property type="entry name" value="REGULATOR OF NUCLEOSIDE DIPHOSPHATE KINASE"/>
    <property type="match status" value="1"/>
</dbReference>
<proteinExistence type="predicted"/>
<dbReference type="Proteomes" id="UP000595894">
    <property type="component" value="Chromosome"/>
</dbReference>
<feature type="domain" description="Transcription elongation factor GreA/GreB C-terminal" evidence="1">
    <location>
        <begin position="58"/>
        <end position="132"/>
    </location>
</feature>
<dbReference type="GO" id="GO:0032784">
    <property type="term" value="P:regulation of DNA-templated transcription elongation"/>
    <property type="evidence" value="ECO:0007669"/>
    <property type="project" value="InterPro"/>
</dbReference>
<keyword evidence="3" id="KW-1185">Reference proteome</keyword>
<evidence type="ECO:0000259" key="1">
    <source>
        <dbReference type="Pfam" id="PF01272"/>
    </source>
</evidence>
<reference evidence="3" key="1">
    <citation type="submission" date="2020-09" db="EMBL/GenBank/DDBJ databases">
        <title>Sphingomonas sp., a new species isolated from pork steak.</title>
        <authorList>
            <person name="Heidler von Heilborn D."/>
        </authorList>
    </citation>
    <scope>NUCLEOTIDE SEQUENCE [LARGE SCALE GENOMIC DNA]</scope>
</reference>
<organism evidence="2 3">
    <name type="scientific">Sphingomonas aliaeris</name>
    <dbReference type="NCBI Taxonomy" id="2759526"/>
    <lineage>
        <taxon>Bacteria</taxon>
        <taxon>Pseudomonadati</taxon>
        <taxon>Pseudomonadota</taxon>
        <taxon>Alphaproteobacteria</taxon>
        <taxon>Sphingomonadales</taxon>
        <taxon>Sphingomonadaceae</taxon>
        <taxon>Sphingomonas</taxon>
    </lineage>
</organism>
<dbReference type="PANTHER" id="PTHR30437">
    <property type="entry name" value="TRANSCRIPTION ELONGATION FACTOR GREA"/>
    <property type="match status" value="1"/>
</dbReference>
<dbReference type="Gene3D" id="3.10.50.30">
    <property type="entry name" value="Transcription elongation factor, GreA/GreB, C-terminal domain"/>
    <property type="match status" value="1"/>
</dbReference>
<dbReference type="InterPro" id="IPR001437">
    <property type="entry name" value="Tscrpt_elong_fac_GreA/B_C"/>
</dbReference>
<dbReference type="InterPro" id="IPR036953">
    <property type="entry name" value="GreA/GreB_C_sf"/>
</dbReference>
<dbReference type="GO" id="GO:0003677">
    <property type="term" value="F:DNA binding"/>
    <property type="evidence" value="ECO:0007669"/>
    <property type="project" value="InterPro"/>
</dbReference>
<dbReference type="SUPFAM" id="SSF54534">
    <property type="entry name" value="FKBP-like"/>
    <property type="match status" value="1"/>
</dbReference>
<dbReference type="GO" id="GO:0070063">
    <property type="term" value="F:RNA polymerase binding"/>
    <property type="evidence" value="ECO:0007669"/>
    <property type="project" value="InterPro"/>
</dbReference>
<dbReference type="GO" id="GO:0016301">
    <property type="term" value="F:kinase activity"/>
    <property type="evidence" value="ECO:0007669"/>
    <property type="project" value="UniProtKB-KW"/>
</dbReference>
<dbReference type="Pfam" id="PF01272">
    <property type="entry name" value="GreA_GreB"/>
    <property type="match status" value="1"/>
</dbReference>
<keyword evidence="2" id="KW-0808">Transferase</keyword>
<dbReference type="NCBIfam" id="NF004396">
    <property type="entry name" value="PRK05753.1"/>
    <property type="match status" value="1"/>
</dbReference>
<protein>
    <submittedName>
        <fullName evidence="2">Nucleoside diphosphate kinase regulator</fullName>
    </submittedName>
</protein>
<dbReference type="EMBL" id="CP061035">
    <property type="protein sequence ID" value="QQV77964.1"/>
    <property type="molecule type" value="Genomic_DNA"/>
</dbReference>